<keyword evidence="9" id="KW-1185">Reference proteome</keyword>
<dbReference type="PANTHER" id="PTHR45708:SF49">
    <property type="entry name" value="ENDOCHITINASE"/>
    <property type="match status" value="1"/>
</dbReference>
<dbReference type="OrthoDB" id="315328at2"/>
<keyword evidence="6" id="KW-0732">Signal</keyword>
<dbReference type="GO" id="GO:0008061">
    <property type="term" value="F:chitin binding"/>
    <property type="evidence" value="ECO:0007669"/>
    <property type="project" value="InterPro"/>
</dbReference>
<evidence type="ECO:0000259" key="7">
    <source>
        <dbReference type="PROSITE" id="PS51910"/>
    </source>
</evidence>
<dbReference type="GO" id="GO:0005975">
    <property type="term" value="P:carbohydrate metabolic process"/>
    <property type="evidence" value="ECO:0007669"/>
    <property type="project" value="InterPro"/>
</dbReference>
<evidence type="ECO:0000256" key="5">
    <source>
        <dbReference type="RuleBase" id="RU004453"/>
    </source>
</evidence>
<dbReference type="GO" id="GO:0008843">
    <property type="term" value="F:endochitinase activity"/>
    <property type="evidence" value="ECO:0007669"/>
    <property type="project" value="UniProtKB-EC"/>
</dbReference>
<evidence type="ECO:0000256" key="1">
    <source>
        <dbReference type="ARBA" id="ARBA00012729"/>
    </source>
</evidence>
<evidence type="ECO:0000256" key="6">
    <source>
        <dbReference type="SAM" id="SignalP"/>
    </source>
</evidence>
<accession>A0A235B1S8</accession>
<evidence type="ECO:0000313" key="8">
    <source>
        <dbReference type="EMBL" id="OYD06266.1"/>
    </source>
</evidence>
<organism evidence="8 9">
    <name type="scientific">Paludifilum halophilum</name>
    <dbReference type="NCBI Taxonomy" id="1642702"/>
    <lineage>
        <taxon>Bacteria</taxon>
        <taxon>Bacillati</taxon>
        <taxon>Bacillota</taxon>
        <taxon>Bacilli</taxon>
        <taxon>Bacillales</taxon>
        <taxon>Thermoactinomycetaceae</taxon>
        <taxon>Paludifilum</taxon>
    </lineage>
</organism>
<dbReference type="Pfam" id="PF00704">
    <property type="entry name" value="Glyco_hydro_18"/>
    <property type="match status" value="1"/>
</dbReference>
<comment type="similarity">
    <text evidence="5">Belongs to the glycosyl hydrolase 18 family.</text>
</comment>
<dbReference type="EMBL" id="NOWF01000014">
    <property type="protein sequence ID" value="OYD06266.1"/>
    <property type="molecule type" value="Genomic_DNA"/>
</dbReference>
<gene>
    <name evidence="8" type="ORF">CHM34_17020</name>
</gene>
<dbReference type="InterPro" id="IPR001223">
    <property type="entry name" value="Glyco_hydro18_cat"/>
</dbReference>
<sequence>MLTLVLTLLLAWIPVHGFAAVEGQSVAEQGGSKSLIGYWHNFDNGSEVLRLREVSPRFDVINVAFAEPTGRVPGEMGFTPFQATPEEFKADIEYLQNQGKKVIISIGGANGHIRLENSTERERFVESMSEIIRSYGFDGIDIDLEGSSLFLDPGDTDFKNPTTPAITHMISAIRSIRSGFGSDFVLSMAPETAYVQGGYTVYGGPWGAYLPVIHALRDELTYIHVQHYNSGAMTGLDGRSYAQGTPDFQVAMAEMLLHGFPVANDSDQFFPGLREDQVAFGLPASPSAAPSGGYLEPAGIEKALNYLAKGDSFGGTYQLRKSGGYPGIKGVMTWSINWDLAAGETFSSNVRNVLDALK</sequence>
<keyword evidence="2 4" id="KW-0378">Hydrolase</keyword>
<dbReference type="AlphaFoldDB" id="A0A235B1S8"/>
<feature type="chain" id="PRO_5012375903" description="chitinase" evidence="6">
    <location>
        <begin position="20"/>
        <end position="358"/>
    </location>
</feature>
<feature type="signal peptide" evidence="6">
    <location>
        <begin position="1"/>
        <end position="19"/>
    </location>
</feature>
<dbReference type="Gene3D" id="3.20.20.80">
    <property type="entry name" value="Glycosidases"/>
    <property type="match status" value="1"/>
</dbReference>
<dbReference type="EC" id="3.2.1.14" evidence="1"/>
<evidence type="ECO:0000256" key="3">
    <source>
        <dbReference type="ARBA" id="ARBA00023295"/>
    </source>
</evidence>
<dbReference type="InterPro" id="IPR001579">
    <property type="entry name" value="Glyco_hydro_18_chit_AS"/>
</dbReference>
<reference evidence="8 9" key="1">
    <citation type="submission" date="2017-07" db="EMBL/GenBank/DDBJ databases">
        <title>The genome sequence of Paludifilum halophilum highlights mechanisms for microbial adaptation to high salt environemnts.</title>
        <authorList>
            <person name="Belbahri L."/>
        </authorList>
    </citation>
    <scope>NUCLEOTIDE SEQUENCE [LARGE SCALE GENOMIC DNA]</scope>
    <source>
        <strain evidence="8 9">DSM 102817</strain>
    </source>
</reference>
<dbReference type="SUPFAM" id="SSF51445">
    <property type="entry name" value="(Trans)glycosidases"/>
    <property type="match status" value="1"/>
</dbReference>
<dbReference type="InterPro" id="IPR011583">
    <property type="entry name" value="Chitinase_II/V-like_cat"/>
</dbReference>
<evidence type="ECO:0000313" key="9">
    <source>
        <dbReference type="Proteomes" id="UP000215459"/>
    </source>
</evidence>
<name>A0A235B1S8_9BACL</name>
<evidence type="ECO:0000256" key="4">
    <source>
        <dbReference type="RuleBase" id="RU000489"/>
    </source>
</evidence>
<dbReference type="PROSITE" id="PS51910">
    <property type="entry name" value="GH18_2"/>
    <property type="match status" value="1"/>
</dbReference>
<feature type="domain" description="GH18" evidence="7">
    <location>
        <begin position="33"/>
        <end position="357"/>
    </location>
</feature>
<dbReference type="SMART" id="SM00636">
    <property type="entry name" value="Glyco_18"/>
    <property type="match status" value="1"/>
</dbReference>
<evidence type="ECO:0000256" key="2">
    <source>
        <dbReference type="ARBA" id="ARBA00022801"/>
    </source>
</evidence>
<dbReference type="InterPro" id="IPR050542">
    <property type="entry name" value="Glycosyl_Hydrlase18_Chitinase"/>
</dbReference>
<keyword evidence="3 4" id="KW-0326">Glycosidase</keyword>
<comment type="caution">
    <text evidence="8">The sequence shown here is derived from an EMBL/GenBank/DDBJ whole genome shotgun (WGS) entry which is preliminary data.</text>
</comment>
<dbReference type="Proteomes" id="UP000215459">
    <property type="component" value="Unassembled WGS sequence"/>
</dbReference>
<proteinExistence type="inferred from homology"/>
<dbReference type="InterPro" id="IPR017853">
    <property type="entry name" value="GH"/>
</dbReference>
<dbReference type="PANTHER" id="PTHR45708">
    <property type="entry name" value="ENDOCHITINASE"/>
    <property type="match status" value="1"/>
</dbReference>
<dbReference type="CDD" id="cd02871">
    <property type="entry name" value="GH18_chitinase_D-like"/>
    <property type="match status" value="1"/>
</dbReference>
<dbReference type="PROSITE" id="PS01095">
    <property type="entry name" value="GH18_1"/>
    <property type="match status" value="1"/>
</dbReference>
<protein>
    <recommendedName>
        <fullName evidence="1">chitinase</fullName>
        <ecNumber evidence="1">3.2.1.14</ecNumber>
    </recommendedName>
</protein>